<reference evidence="1" key="1">
    <citation type="submission" date="2023-10" db="EMBL/GenBank/DDBJ databases">
        <title>Mycolicibacterium fortuitum clinical isolates causing pulmonary infections in humans.</title>
        <authorList>
            <person name="Mejia-Ponce P.M."/>
            <person name="Zenteno-Cuevas R."/>
            <person name="Licona-Cassani C."/>
        </authorList>
    </citation>
    <scope>NUCLEOTIDE SEQUENCE</scope>
    <source>
        <strain evidence="1">M8</strain>
    </source>
</reference>
<proteinExistence type="predicted"/>
<accession>A0AAE4VEF9</accession>
<gene>
    <name evidence="1" type="ORF">R4485_18125</name>
</gene>
<dbReference type="AlphaFoldDB" id="A0AAE4VEF9"/>
<dbReference type="Proteomes" id="UP001186041">
    <property type="component" value="Unassembled WGS sequence"/>
</dbReference>
<name>A0AAE4VEF9_MYCFO</name>
<comment type="caution">
    <text evidence="1">The sequence shown here is derived from an EMBL/GenBank/DDBJ whole genome shotgun (WGS) entry which is preliminary data.</text>
</comment>
<organism evidence="1 2">
    <name type="scientific">Mycolicibacterium fortuitum</name>
    <name type="common">Mycobacterium fortuitum</name>
    <dbReference type="NCBI Taxonomy" id="1766"/>
    <lineage>
        <taxon>Bacteria</taxon>
        <taxon>Bacillati</taxon>
        <taxon>Actinomycetota</taxon>
        <taxon>Actinomycetes</taxon>
        <taxon>Mycobacteriales</taxon>
        <taxon>Mycobacteriaceae</taxon>
        <taxon>Mycolicibacterium</taxon>
    </lineage>
</organism>
<dbReference type="EMBL" id="JAWLVV010000015">
    <property type="protein sequence ID" value="MDV7292089.1"/>
    <property type="molecule type" value="Genomic_DNA"/>
</dbReference>
<sequence length="120" mass="13658">MRITTQRTELLTEVYELPDELRTGTDADLLAEAERRVPVEGRRELQDDWVVVDRGQDDIEAAAAAYRGITAEAKRAEERVKALVLAVPDDRSDPNYRSEHKLATILGVDRTTIRRWRGKA</sequence>
<protein>
    <submittedName>
        <fullName evidence="1">Uncharacterized protein</fullName>
    </submittedName>
</protein>
<evidence type="ECO:0000313" key="2">
    <source>
        <dbReference type="Proteomes" id="UP001186041"/>
    </source>
</evidence>
<dbReference type="RefSeq" id="WP_317722319.1">
    <property type="nucleotide sequence ID" value="NZ_JAWLVK010000015.1"/>
</dbReference>
<evidence type="ECO:0000313" key="1">
    <source>
        <dbReference type="EMBL" id="MDV7292089.1"/>
    </source>
</evidence>